<proteinExistence type="predicted"/>
<organism evidence="1 2">
    <name type="scientific">Anaerobutyricum hallii</name>
    <dbReference type="NCBI Taxonomy" id="39488"/>
    <lineage>
        <taxon>Bacteria</taxon>
        <taxon>Bacillati</taxon>
        <taxon>Bacillota</taxon>
        <taxon>Clostridia</taxon>
        <taxon>Lachnospirales</taxon>
        <taxon>Lachnospiraceae</taxon>
        <taxon>Anaerobutyricum</taxon>
    </lineage>
</organism>
<evidence type="ECO:0000313" key="1">
    <source>
        <dbReference type="EMBL" id="CUM78489.1"/>
    </source>
</evidence>
<name>A0A173RLH8_9FIRM</name>
<dbReference type="Proteomes" id="UP000095390">
    <property type="component" value="Unassembled WGS sequence"/>
</dbReference>
<dbReference type="EMBL" id="CYYC01000002">
    <property type="protein sequence ID" value="CUM78489.1"/>
    <property type="molecule type" value="Genomic_DNA"/>
</dbReference>
<dbReference type="OrthoDB" id="2084981at2"/>
<protein>
    <submittedName>
        <fullName evidence="1">Uncharacterized protein</fullName>
    </submittedName>
</protein>
<sequence length="70" mass="7993">MIGWGTATLGNPSMKKCAFCKYWYDPTCEMIAPSTAGRWKYKMGVKRPCRLKKNVEMKSSISCSNFECKL</sequence>
<evidence type="ECO:0000313" key="2">
    <source>
        <dbReference type="Proteomes" id="UP000095390"/>
    </source>
</evidence>
<accession>A0A173RLH8</accession>
<dbReference type="RefSeq" id="WP_022170261.1">
    <property type="nucleotide sequence ID" value="NZ_CATVSP010000096.1"/>
</dbReference>
<gene>
    <name evidence="1" type="ORF">ERS852578_00211</name>
</gene>
<reference evidence="1 2" key="1">
    <citation type="submission" date="2015-09" db="EMBL/GenBank/DDBJ databases">
        <authorList>
            <consortium name="Pathogen Informatics"/>
        </authorList>
    </citation>
    <scope>NUCLEOTIDE SEQUENCE [LARGE SCALE GENOMIC DNA]</scope>
    <source>
        <strain evidence="1 2">2789STDY5834966</strain>
    </source>
</reference>
<dbReference type="AlphaFoldDB" id="A0A173RLH8"/>